<name>H8GFP4_9PSEU</name>
<evidence type="ECO:0000313" key="10">
    <source>
        <dbReference type="Proteomes" id="UP000004705"/>
    </source>
</evidence>
<dbReference type="Gene3D" id="1.10.1740.10">
    <property type="match status" value="1"/>
</dbReference>
<gene>
    <name evidence="9" type="ORF">SacazDRAFT_04230</name>
</gene>
<dbReference type="SUPFAM" id="SSF54427">
    <property type="entry name" value="NTF2-like"/>
    <property type="match status" value="1"/>
</dbReference>
<dbReference type="EMBL" id="CM001466">
    <property type="protein sequence ID" value="EHY91079.1"/>
    <property type="molecule type" value="Genomic_DNA"/>
</dbReference>
<dbReference type="SUPFAM" id="SSF88659">
    <property type="entry name" value="Sigma3 and sigma4 domains of RNA polymerase sigma factors"/>
    <property type="match status" value="1"/>
</dbReference>
<evidence type="ECO:0000256" key="1">
    <source>
        <dbReference type="ARBA" id="ARBA00010641"/>
    </source>
</evidence>
<feature type="domain" description="RNA polymerase sigma factor 70 region 4 type 2" evidence="7">
    <location>
        <begin position="124"/>
        <end position="173"/>
    </location>
</feature>
<dbReference type="InterPro" id="IPR032710">
    <property type="entry name" value="NTF2-like_dom_sf"/>
</dbReference>
<evidence type="ECO:0000256" key="5">
    <source>
        <dbReference type="ARBA" id="ARBA00023163"/>
    </source>
</evidence>
<dbReference type="NCBIfam" id="TIGR02937">
    <property type="entry name" value="sigma70-ECF"/>
    <property type="match status" value="1"/>
</dbReference>
<comment type="subunit">
    <text evidence="2">Interacts transiently with the RNA polymerase catalytic core formed by RpoA, RpoB, RpoC and RpoZ (2 alpha, 1 beta, 1 beta' and 1 omega subunit) to form the RNA polymerase holoenzyme that can initiate transcription.</text>
</comment>
<evidence type="ECO:0000259" key="8">
    <source>
        <dbReference type="Pfam" id="PF12680"/>
    </source>
</evidence>
<keyword evidence="10" id="KW-1185">Reference proteome</keyword>
<accession>H8GFP4</accession>
<evidence type="ECO:0000259" key="6">
    <source>
        <dbReference type="Pfam" id="PF04542"/>
    </source>
</evidence>
<dbReference type="InterPro" id="IPR013324">
    <property type="entry name" value="RNA_pol_sigma_r3/r4-like"/>
</dbReference>
<keyword evidence="5" id="KW-0804">Transcription</keyword>
<dbReference type="HOGENOM" id="CLU_047691_22_1_11"/>
<dbReference type="AlphaFoldDB" id="H8GFP4"/>
<dbReference type="GO" id="GO:0006352">
    <property type="term" value="P:DNA-templated transcription initiation"/>
    <property type="evidence" value="ECO:0007669"/>
    <property type="project" value="InterPro"/>
</dbReference>
<dbReference type="Gene3D" id="1.10.10.10">
    <property type="entry name" value="Winged helix-like DNA-binding domain superfamily/Winged helix DNA-binding domain"/>
    <property type="match status" value="1"/>
</dbReference>
<keyword evidence="4" id="KW-0731">Sigma factor</keyword>
<dbReference type="InterPro" id="IPR014284">
    <property type="entry name" value="RNA_pol_sigma-70_dom"/>
</dbReference>
<dbReference type="OrthoDB" id="3211555at2"/>
<protein>
    <submittedName>
        <fullName evidence="9">RNA polymerase sigma factor, sigma-70 family</fullName>
    </submittedName>
</protein>
<evidence type="ECO:0000256" key="4">
    <source>
        <dbReference type="ARBA" id="ARBA00023082"/>
    </source>
</evidence>
<evidence type="ECO:0000259" key="7">
    <source>
        <dbReference type="Pfam" id="PF08281"/>
    </source>
</evidence>
<dbReference type="PANTHER" id="PTHR30173">
    <property type="entry name" value="SIGMA 19 FACTOR"/>
    <property type="match status" value="1"/>
</dbReference>
<dbReference type="Proteomes" id="UP000004705">
    <property type="component" value="Chromosome"/>
</dbReference>
<dbReference type="InterPro" id="IPR052704">
    <property type="entry name" value="ECF_Sigma-70_Domain"/>
</dbReference>
<comment type="similarity">
    <text evidence="1">Belongs to the sigma-70 factor family. ECF subfamily.</text>
</comment>
<dbReference type="NCBIfam" id="NF007214">
    <property type="entry name" value="PRK09636.1"/>
    <property type="match status" value="1"/>
</dbReference>
<evidence type="ECO:0000256" key="2">
    <source>
        <dbReference type="ARBA" id="ARBA00011344"/>
    </source>
</evidence>
<organism evidence="9 10">
    <name type="scientific">Saccharomonospora azurea NA-128</name>
    <dbReference type="NCBI Taxonomy" id="882081"/>
    <lineage>
        <taxon>Bacteria</taxon>
        <taxon>Bacillati</taxon>
        <taxon>Actinomycetota</taxon>
        <taxon>Actinomycetes</taxon>
        <taxon>Pseudonocardiales</taxon>
        <taxon>Pseudonocardiaceae</taxon>
        <taxon>Saccharomonospora</taxon>
    </lineage>
</organism>
<proteinExistence type="inferred from homology"/>
<dbReference type="Gene3D" id="3.10.450.50">
    <property type="match status" value="1"/>
</dbReference>
<evidence type="ECO:0000313" key="9">
    <source>
        <dbReference type="EMBL" id="EHY91079.1"/>
    </source>
</evidence>
<dbReference type="RefSeq" id="WP_005444834.1">
    <property type="nucleotide sequence ID" value="NZ_CM001466.1"/>
</dbReference>
<dbReference type="PANTHER" id="PTHR30173:SF36">
    <property type="entry name" value="ECF RNA POLYMERASE SIGMA FACTOR SIGJ"/>
    <property type="match status" value="1"/>
</dbReference>
<dbReference type="InterPro" id="IPR037401">
    <property type="entry name" value="SnoaL-like"/>
</dbReference>
<dbReference type="Pfam" id="PF08281">
    <property type="entry name" value="Sigma70_r4_2"/>
    <property type="match status" value="1"/>
</dbReference>
<dbReference type="InterPro" id="IPR013325">
    <property type="entry name" value="RNA_pol_sigma_r2"/>
</dbReference>
<dbReference type="SUPFAM" id="SSF88946">
    <property type="entry name" value="Sigma2 domain of RNA polymerase sigma factors"/>
    <property type="match status" value="1"/>
</dbReference>
<dbReference type="Pfam" id="PF04542">
    <property type="entry name" value="Sigma70_r2"/>
    <property type="match status" value="1"/>
</dbReference>
<dbReference type="Pfam" id="PF12680">
    <property type="entry name" value="SnoaL_2"/>
    <property type="match status" value="1"/>
</dbReference>
<dbReference type="GO" id="GO:0003677">
    <property type="term" value="F:DNA binding"/>
    <property type="evidence" value="ECO:0007669"/>
    <property type="project" value="InterPro"/>
</dbReference>
<sequence length="313" mass="34143">MESDHVTGAPGADVREFSALRGTLLSVGYRLTGSLADAEDAVQETWLRWAGLPDAERESIRDLRAWCTTVVARVCLDRLRSAAARRERYVGEWLPEPIVTPLGASRPDDPLDTVVRDDAVRMAAMVVLDSLSPQQRVAFVLHDAFDVPFDEIADVLGCSPAAARQHASRGRRAVAQAEPPPREPLEQQQRIVERLLAAIAAGDVRAVAEVLHPDVRLVGDSDGRGRTARRVVTGVDKVARFLLGVVATYRPGTLTAGRSVLVNGDLGFHIPAEPGDGHYRDLDEHVQTLAVRDGRIVAIYDVVNPDKLTRVPR</sequence>
<dbReference type="InterPro" id="IPR007627">
    <property type="entry name" value="RNA_pol_sigma70_r2"/>
</dbReference>
<keyword evidence="3" id="KW-0805">Transcription regulation</keyword>
<dbReference type="GO" id="GO:0016987">
    <property type="term" value="F:sigma factor activity"/>
    <property type="evidence" value="ECO:0007669"/>
    <property type="project" value="UniProtKB-KW"/>
</dbReference>
<feature type="domain" description="RNA polymerase sigma-70 region 2" evidence="6">
    <location>
        <begin position="18"/>
        <end position="83"/>
    </location>
</feature>
<evidence type="ECO:0000256" key="3">
    <source>
        <dbReference type="ARBA" id="ARBA00023015"/>
    </source>
</evidence>
<reference evidence="9 10" key="1">
    <citation type="journal article" date="2012" name="Stand. Genomic Sci.">
        <title>Genome sequence of the soil bacterium Saccharomonospora azurea type strain (NA-128(T)).</title>
        <authorList>
            <person name="Klenk H.P."/>
            <person name="Held B."/>
            <person name="Lucas S."/>
            <person name="Lapidus A."/>
            <person name="Copeland A."/>
            <person name="Hammon N."/>
            <person name="Pitluck S."/>
            <person name="Goodwin L.A."/>
            <person name="Han C."/>
            <person name="Tapia R."/>
            <person name="Brambilla E.M."/>
            <person name="Potter G."/>
            <person name="Land M."/>
            <person name="Ivanova N."/>
            <person name="Rohde M."/>
            <person name="Goker M."/>
            <person name="Detter J.C."/>
            <person name="Kyrpides N.C."/>
            <person name="Woyke T."/>
        </authorList>
    </citation>
    <scope>NUCLEOTIDE SEQUENCE [LARGE SCALE GENOMIC DNA]</scope>
    <source>
        <strain evidence="9 10">NA-128</strain>
    </source>
</reference>
<dbReference type="InterPro" id="IPR036388">
    <property type="entry name" value="WH-like_DNA-bd_sf"/>
</dbReference>
<feature type="domain" description="SnoaL-like" evidence="8">
    <location>
        <begin position="192"/>
        <end position="298"/>
    </location>
</feature>
<dbReference type="InterPro" id="IPR013249">
    <property type="entry name" value="RNA_pol_sigma70_r4_t2"/>
</dbReference>